<dbReference type="InterPro" id="IPR011109">
    <property type="entry name" value="DNA_bind_recombinase_dom"/>
</dbReference>
<dbReference type="SMART" id="SM00857">
    <property type="entry name" value="Resolvase"/>
    <property type="match status" value="1"/>
</dbReference>
<keyword evidence="8" id="KW-1185">Reference proteome</keyword>
<dbReference type="SUPFAM" id="SSF53041">
    <property type="entry name" value="Resolvase-like"/>
    <property type="match status" value="1"/>
</dbReference>
<dbReference type="KEGG" id="afx:JZ786_20300"/>
<dbReference type="PANTHER" id="PTHR30461:SF2">
    <property type="entry name" value="SERINE RECOMBINASE PINE-RELATED"/>
    <property type="match status" value="1"/>
</dbReference>
<evidence type="ECO:0000313" key="8">
    <source>
        <dbReference type="Proteomes" id="UP000663505"/>
    </source>
</evidence>
<evidence type="ECO:0000259" key="6">
    <source>
        <dbReference type="PROSITE" id="PS51737"/>
    </source>
</evidence>
<dbReference type="InterPro" id="IPR050639">
    <property type="entry name" value="SSR_resolvase"/>
</dbReference>
<dbReference type="Proteomes" id="UP000663505">
    <property type="component" value="Chromosome"/>
</dbReference>
<dbReference type="GO" id="GO:0003677">
    <property type="term" value="F:DNA binding"/>
    <property type="evidence" value="ECO:0007669"/>
    <property type="project" value="UniProtKB-KW"/>
</dbReference>
<reference evidence="7 8" key="1">
    <citation type="submission" date="2021-02" db="EMBL/GenBank/DDBJ databases">
        <title>Alicyclobacillus curvatus sp. nov. and Alicyclobacillus mengziensis sp. nov., two acidophilic bacteria isolated from acid mine drainage.</title>
        <authorList>
            <person name="Huang Y."/>
        </authorList>
    </citation>
    <scope>NUCLEOTIDE SEQUENCE [LARGE SCALE GENOMIC DNA]</scope>
    <source>
        <strain evidence="7 8">S30H14</strain>
    </source>
</reference>
<accession>A0A9X7VXZ5</accession>
<dbReference type="InterPro" id="IPR006119">
    <property type="entry name" value="Resolv_N"/>
</dbReference>
<dbReference type="Gene3D" id="3.90.1750.20">
    <property type="entry name" value="Putative Large Serine Recombinase, Chain B, Domain 2"/>
    <property type="match status" value="1"/>
</dbReference>
<feature type="active site" description="O-(5'-phospho-DNA)-serine intermediate" evidence="4 5">
    <location>
        <position position="14"/>
    </location>
</feature>
<name>A0A9X7VXZ5_9BACL</name>
<protein>
    <submittedName>
        <fullName evidence="7">Recombinase family protein</fullName>
    </submittedName>
</protein>
<keyword evidence="1" id="KW-0229">DNA integration</keyword>
<dbReference type="Pfam" id="PF07508">
    <property type="entry name" value="Recombinase"/>
    <property type="match status" value="1"/>
</dbReference>
<dbReference type="GO" id="GO:0015074">
    <property type="term" value="P:DNA integration"/>
    <property type="evidence" value="ECO:0007669"/>
    <property type="project" value="UniProtKB-KW"/>
</dbReference>
<evidence type="ECO:0000256" key="5">
    <source>
        <dbReference type="PROSITE-ProRule" id="PRU10137"/>
    </source>
</evidence>
<dbReference type="Pfam" id="PF00239">
    <property type="entry name" value="Resolvase"/>
    <property type="match status" value="1"/>
</dbReference>
<evidence type="ECO:0000256" key="4">
    <source>
        <dbReference type="PIRSR" id="PIRSR606118-50"/>
    </source>
</evidence>
<keyword evidence="3" id="KW-0233">DNA recombination</keyword>
<gene>
    <name evidence="7" type="ORF">JZ786_20300</name>
</gene>
<dbReference type="InterPro" id="IPR036162">
    <property type="entry name" value="Resolvase-like_N_sf"/>
</dbReference>
<dbReference type="PROSITE" id="PS51737">
    <property type="entry name" value="RECOMBINASE_DNA_BIND"/>
    <property type="match status" value="1"/>
</dbReference>
<dbReference type="PANTHER" id="PTHR30461">
    <property type="entry name" value="DNA-INVERTASE FROM LAMBDOID PROPHAGE"/>
    <property type="match status" value="1"/>
</dbReference>
<proteinExistence type="predicted"/>
<keyword evidence="2" id="KW-0238">DNA-binding</keyword>
<dbReference type="CDD" id="cd00338">
    <property type="entry name" value="Ser_Recombinase"/>
    <property type="match status" value="1"/>
</dbReference>
<dbReference type="Gene3D" id="3.40.50.1390">
    <property type="entry name" value="Resolvase, N-terminal catalytic domain"/>
    <property type="match status" value="1"/>
</dbReference>
<sequence length="519" mass="60813">MSERLLFGSYVRVSSQQQQNDDTEQYQHKYNEAMVKRVDGILVDTYFDPAVSGYKRAAHQRKELMRMLEAIREGEINAVVFFEESRLTRQIIDFYTDVLAPALKLNPEIVFYKSSTGELWDPFSVAAKQSLIQAYADSENKSRLATQVQNSIFNDEKRRPGAALPFGILEVSEDKLRVNDLFPVVLFIFELASWGYSERHISRILNAIRPGNRDYAHTEIHYILYNPLYIGMISLHRRKSRDNGTLRPMGEFPMYQKYPPLVPRDLWDLAHFELQKKSTNKSYRTQTSFLLSGVVSCSRCHEHLKSKNSLKKDVKGNMKLRNKHGELLRYYFCPQCGRRFNPEELDPEILKLLRHELGRYVTTTGVIQKIQAWSRYLSRLQRDLDAEIEHHEFQIQQFQGTYYQRQFSKDTLDELYVLTKEHVSELREAKTTVLNLGAQLEMLSDPHNIQRMVDRVKAINEFVPPQELRYFVLNMVESCEVVISRGHLIIEELTFRTLPMPYFSEQVHEIERLVRGLPS</sequence>
<dbReference type="EMBL" id="CP071182">
    <property type="protein sequence ID" value="QSO46754.1"/>
    <property type="molecule type" value="Genomic_DNA"/>
</dbReference>
<organism evidence="7 8">
    <name type="scientific">Alicyclobacillus mengziensis</name>
    <dbReference type="NCBI Taxonomy" id="2931921"/>
    <lineage>
        <taxon>Bacteria</taxon>
        <taxon>Bacillati</taxon>
        <taxon>Bacillota</taxon>
        <taxon>Bacilli</taxon>
        <taxon>Bacillales</taxon>
        <taxon>Alicyclobacillaceae</taxon>
        <taxon>Alicyclobacillus</taxon>
    </lineage>
</organism>
<dbReference type="GO" id="GO:0000150">
    <property type="term" value="F:DNA strand exchange activity"/>
    <property type="evidence" value="ECO:0007669"/>
    <property type="project" value="InterPro"/>
</dbReference>
<dbReference type="AlphaFoldDB" id="A0A9X7VXZ5"/>
<dbReference type="InterPro" id="IPR006118">
    <property type="entry name" value="Recombinase_CS"/>
</dbReference>
<evidence type="ECO:0000256" key="1">
    <source>
        <dbReference type="ARBA" id="ARBA00022908"/>
    </source>
</evidence>
<dbReference type="InterPro" id="IPR038109">
    <property type="entry name" value="DNA_bind_recomb_sf"/>
</dbReference>
<evidence type="ECO:0000313" key="7">
    <source>
        <dbReference type="EMBL" id="QSO46754.1"/>
    </source>
</evidence>
<feature type="domain" description="Recombinase" evidence="6">
    <location>
        <begin position="165"/>
        <end position="280"/>
    </location>
</feature>
<evidence type="ECO:0000256" key="2">
    <source>
        <dbReference type="ARBA" id="ARBA00023125"/>
    </source>
</evidence>
<dbReference type="RefSeq" id="WP_206656117.1">
    <property type="nucleotide sequence ID" value="NZ_CP071182.1"/>
</dbReference>
<dbReference type="PROSITE" id="PS00397">
    <property type="entry name" value="RECOMBINASES_1"/>
    <property type="match status" value="1"/>
</dbReference>
<evidence type="ECO:0000256" key="3">
    <source>
        <dbReference type="ARBA" id="ARBA00023172"/>
    </source>
</evidence>